<name>X1SVS3_9ZZZZ</name>
<sequence>AWILATCRDTIYRDGAKAVELAKKAVELDANAMKLDTLAAAYAEVGKFEDAITTQEEAIDLLKKEVKPKNLIDQFGERLKSYKAHKPWREK</sequence>
<organism evidence="1">
    <name type="scientific">marine sediment metagenome</name>
    <dbReference type="NCBI Taxonomy" id="412755"/>
    <lineage>
        <taxon>unclassified sequences</taxon>
        <taxon>metagenomes</taxon>
        <taxon>ecological metagenomes</taxon>
    </lineage>
</organism>
<dbReference type="InterPro" id="IPR011990">
    <property type="entry name" value="TPR-like_helical_dom_sf"/>
</dbReference>
<reference evidence="1" key="1">
    <citation type="journal article" date="2014" name="Front. Microbiol.">
        <title>High frequency of phylogenetically diverse reductive dehalogenase-homologous genes in deep subseafloor sedimentary metagenomes.</title>
        <authorList>
            <person name="Kawai M."/>
            <person name="Futagami T."/>
            <person name="Toyoda A."/>
            <person name="Takaki Y."/>
            <person name="Nishi S."/>
            <person name="Hori S."/>
            <person name="Arai W."/>
            <person name="Tsubouchi T."/>
            <person name="Morono Y."/>
            <person name="Uchiyama I."/>
            <person name="Ito T."/>
            <person name="Fujiyama A."/>
            <person name="Inagaki F."/>
            <person name="Takami H."/>
        </authorList>
    </citation>
    <scope>NUCLEOTIDE SEQUENCE</scope>
    <source>
        <strain evidence="1">Expedition CK06-06</strain>
    </source>
</reference>
<dbReference type="SUPFAM" id="SSF48452">
    <property type="entry name" value="TPR-like"/>
    <property type="match status" value="1"/>
</dbReference>
<dbReference type="EMBL" id="BARW01020901">
    <property type="protein sequence ID" value="GAI97038.1"/>
    <property type="molecule type" value="Genomic_DNA"/>
</dbReference>
<evidence type="ECO:0008006" key="2">
    <source>
        <dbReference type="Google" id="ProtNLM"/>
    </source>
</evidence>
<dbReference type="Gene3D" id="1.25.40.10">
    <property type="entry name" value="Tetratricopeptide repeat domain"/>
    <property type="match status" value="1"/>
</dbReference>
<dbReference type="AlphaFoldDB" id="X1SVS3"/>
<comment type="caution">
    <text evidence="1">The sequence shown here is derived from an EMBL/GenBank/DDBJ whole genome shotgun (WGS) entry which is preliminary data.</text>
</comment>
<feature type="non-terminal residue" evidence="1">
    <location>
        <position position="1"/>
    </location>
</feature>
<gene>
    <name evidence="1" type="ORF">S12H4_35215</name>
</gene>
<protein>
    <recommendedName>
        <fullName evidence="2">Tetratricopeptide repeat protein</fullName>
    </recommendedName>
</protein>
<proteinExistence type="predicted"/>
<evidence type="ECO:0000313" key="1">
    <source>
        <dbReference type="EMBL" id="GAI97038.1"/>
    </source>
</evidence>
<accession>X1SVS3</accession>